<dbReference type="AlphaFoldDB" id="A0A841MWY3"/>
<accession>A0A841MWY3</accession>
<sequence length="54" mass="6610">MVLWNREMFKLILLCDFLVMLDFIFSILIDTRYEFNLNECLIGFVEQIQIIKTY</sequence>
<keyword evidence="1" id="KW-1133">Transmembrane helix</keyword>
<evidence type="ECO:0000313" key="3">
    <source>
        <dbReference type="Proteomes" id="UP000588604"/>
    </source>
</evidence>
<keyword evidence="1" id="KW-0812">Transmembrane</keyword>
<keyword evidence="3" id="KW-1185">Reference proteome</keyword>
<proteinExistence type="predicted"/>
<name>A0A841MWY3_9BACT</name>
<dbReference type="Proteomes" id="UP000588604">
    <property type="component" value="Unassembled WGS sequence"/>
</dbReference>
<feature type="transmembrane region" description="Helical" evidence="1">
    <location>
        <begin position="12"/>
        <end position="29"/>
    </location>
</feature>
<dbReference type="EMBL" id="JACIJO010000002">
    <property type="protein sequence ID" value="MBB6326985.1"/>
    <property type="molecule type" value="Genomic_DNA"/>
</dbReference>
<gene>
    <name evidence="2" type="ORF">FHS59_002613</name>
</gene>
<organism evidence="2 3">
    <name type="scientific">Algoriphagus iocasae</name>
    <dbReference type="NCBI Taxonomy" id="1836499"/>
    <lineage>
        <taxon>Bacteria</taxon>
        <taxon>Pseudomonadati</taxon>
        <taxon>Bacteroidota</taxon>
        <taxon>Cytophagia</taxon>
        <taxon>Cytophagales</taxon>
        <taxon>Cyclobacteriaceae</taxon>
        <taxon>Algoriphagus</taxon>
    </lineage>
</organism>
<evidence type="ECO:0000256" key="1">
    <source>
        <dbReference type="SAM" id="Phobius"/>
    </source>
</evidence>
<reference evidence="2 3" key="1">
    <citation type="submission" date="2020-08" db="EMBL/GenBank/DDBJ databases">
        <title>Genomic Encyclopedia of Type Strains, Phase IV (KMG-IV): sequencing the most valuable type-strain genomes for metagenomic binning, comparative biology and taxonomic classification.</title>
        <authorList>
            <person name="Goeker M."/>
        </authorList>
    </citation>
    <scope>NUCLEOTIDE SEQUENCE [LARGE SCALE GENOMIC DNA]</scope>
    <source>
        <strain evidence="2 3">DSM 102044</strain>
    </source>
</reference>
<comment type="caution">
    <text evidence="2">The sequence shown here is derived from an EMBL/GenBank/DDBJ whole genome shotgun (WGS) entry which is preliminary data.</text>
</comment>
<protein>
    <submittedName>
        <fullName evidence="2">Uncharacterized protein</fullName>
    </submittedName>
</protein>
<keyword evidence="1" id="KW-0472">Membrane</keyword>
<evidence type="ECO:0000313" key="2">
    <source>
        <dbReference type="EMBL" id="MBB6326985.1"/>
    </source>
</evidence>